<gene>
    <name evidence="2" type="ORF">SAMN06296010_1225</name>
</gene>
<accession>A0A1X7JC55</accession>
<feature type="transmembrane region" description="Helical" evidence="1">
    <location>
        <begin position="160"/>
        <end position="184"/>
    </location>
</feature>
<sequence length="546" mass="54478">MTEATTSIRPERAPRARETAAVLRAVRVIRRARSEGRSRGDVAYAVYAGVMVAAIVVAPILRTIVLYLAEPAASAVLVAVGPAVSATVFALGCAAFVALGGVRGPALLTPFLTLAVAGNGHPRRRTMARPVVRAVLALAVAGAAAALLVALVLVSVGSASVGGAVAFAGAGALVGVVCGGCWVLGQRASTAVRAAIVSGVLASWALWAAAPGVSAVLPWGWIAAVFPAGDVLSLGQSFALGALGVLAAAALAAIPLLLDGLRGPALLAQAQRWQAAGTLAFTGDLAMAMGEFRAVPRRGRGLAALGRGGGRRGGGLVGVFARRDLVGSLRTPARFVLACAGCLGFGLLIAVAVGASGVAVWIAACAAAIVGFLALGVWSDGFRHAAEVASAPPLYGVSTLRLIGLHAVLPVFGGVVFSAVGVVVGAVLSGLAPWSVAPWSLALWHFALWPALAAAVLGVLLLVLVRIYDSTKGPLPQELMAPVPTPAGDASALVVAAWQADAVILSCVLVGVMAASVAGGSIGGVLAAVGLGVVVGWMTRRRILVR</sequence>
<feature type="transmembrane region" description="Helical" evidence="1">
    <location>
        <begin position="448"/>
        <end position="469"/>
    </location>
</feature>
<dbReference type="RefSeq" id="WP_085484076.1">
    <property type="nucleotide sequence ID" value="NZ_FXAY01000002.1"/>
</dbReference>
<keyword evidence="1" id="KW-0812">Transmembrane</keyword>
<reference evidence="3" key="1">
    <citation type="submission" date="2017-04" db="EMBL/GenBank/DDBJ databases">
        <authorList>
            <person name="Varghese N."/>
            <person name="Submissions S."/>
        </authorList>
    </citation>
    <scope>NUCLEOTIDE SEQUENCE [LARGE SCALE GENOMIC DNA]</scope>
    <source>
        <strain evidence="3">VKM Ac-2510</strain>
    </source>
</reference>
<proteinExistence type="predicted"/>
<feature type="transmembrane region" description="Helical" evidence="1">
    <location>
        <begin position="521"/>
        <end position="539"/>
    </location>
</feature>
<feature type="transmembrane region" description="Helical" evidence="1">
    <location>
        <begin position="358"/>
        <end position="378"/>
    </location>
</feature>
<organism evidence="2 3">
    <name type="scientific">Agreia pratensis</name>
    <dbReference type="NCBI Taxonomy" id="150121"/>
    <lineage>
        <taxon>Bacteria</taxon>
        <taxon>Bacillati</taxon>
        <taxon>Actinomycetota</taxon>
        <taxon>Actinomycetes</taxon>
        <taxon>Micrococcales</taxon>
        <taxon>Microbacteriaceae</taxon>
        <taxon>Agreia</taxon>
    </lineage>
</organism>
<feature type="transmembrane region" description="Helical" evidence="1">
    <location>
        <begin position="131"/>
        <end position="154"/>
    </location>
</feature>
<name>A0A1X7JC55_9MICO</name>
<dbReference type="Proteomes" id="UP000193244">
    <property type="component" value="Unassembled WGS sequence"/>
</dbReference>
<dbReference type="EMBL" id="FXAY01000002">
    <property type="protein sequence ID" value="SMG25094.1"/>
    <property type="molecule type" value="Genomic_DNA"/>
</dbReference>
<feature type="transmembrane region" description="Helical" evidence="1">
    <location>
        <begin position="42"/>
        <end position="69"/>
    </location>
</feature>
<feature type="transmembrane region" description="Helical" evidence="1">
    <location>
        <begin position="196"/>
        <end position="217"/>
    </location>
</feature>
<keyword evidence="1" id="KW-1133">Transmembrane helix</keyword>
<evidence type="ECO:0000313" key="2">
    <source>
        <dbReference type="EMBL" id="SMG25094.1"/>
    </source>
</evidence>
<feature type="transmembrane region" description="Helical" evidence="1">
    <location>
        <begin position="332"/>
        <end position="352"/>
    </location>
</feature>
<dbReference type="AlphaFoldDB" id="A0A1X7JC55"/>
<feature type="transmembrane region" description="Helical" evidence="1">
    <location>
        <begin position="490"/>
        <end position="515"/>
    </location>
</feature>
<feature type="transmembrane region" description="Helical" evidence="1">
    <location>
        <begin position="237"/>
        <end position="258"/>
    </location>
</feature>
<feature type="transmembrane region" description="Helical" evidence="1">
    <location>
        <begin position="75"/>
        <end position="99"/>
    </location>
</feature>
<evidence type="ECO:0000256" key="1">
    <source>
        <dbReference type="SAM" id="Phobius"/>
    </source>
</evidence>
<protein>
    <recommendedName>
        <fullName evidence="4">ABC-2 type transport system permease protein</fullName>
    </recommendedName>
</protein>
<evidence type="ECO:0000313" key="3">
    <source>
        <dbReference type="Proteomes" id="UP000193244"/>
    </source>
</evidence>
<feature type="transmembrane region" description="Helical" evidence="1">
    <location>
        <begin position="399"/>
        <end position="428"/>
    </location>
</feature>
<dbReference type="OrthoDB" id="5126550at2"/>
<keyword evidence="3" id="KW-1185">Reference proteome</keyword>
<evidence type="ECO:0008006" key="4">
    <source>
        <dbReference type="Google" id="ProtNLM"/>
    </source>
</evidence>
<dbReference type="STRING" id="150121.SAMN06296010_1225"/>
<keyword evidence="1" id="KW-0472">Membrane</keyword>